<protein>
    <submittedName>
        <fullName evidence="1">Crp/Fnr family transcriptional regulator</fullName>
    </submittedName>
</protein>
<organism evidence="1 2">
    <name type="scientific">Adhaeribacter radiodurans</name>
    <dbReference type="NCBI Taxonomy" id="2745197"/>
    <lineage>
        <taxon>Bacteria</taxon>
        <taxon>Pseudomonadati</taxon>
        <taxon>Bacteroidota</taxon>
        <taxon>Cytophagia</taxon>
        <taxon>Cytophagales</taxon>
        <taxon>Hymenobacteraceae</taxon>
        <taxon>Adhaeribacter</taxon>
    </lineage>
</organism>
<dbReference type="EMBL" id="CP055153">
    <property type="protein sequence ID" value="QMU30627.1"/>
    <property type="molecule type" value="Genomic_DNA"/>
</dbReference>
<evidence type="ECO:0000313" key="1">
    <source>
        <dbReference type="EMBL" id="QMU30627.1"/>
    </source>
</evidence>
<dbReference type="AlphaFoldDB" id="A0A7L7LCZ3"/>
<evidence type="ECO:0000313" key="2">
    <source>
        <dbReference type="Proteomes" id="UP000514509"/>
    </source>
</evidence>
<dbReference type="InterPro" id="IPR018490">
    <property type="entry name" value="cNMP-bd_dom_sf"/>
</dbReference>
<dbReference type="InterPro" id="IPR014710">
    <property type="entry name" value="RmlC-like_jellyroll"/>
</dbReference>
<dbReference type="RefSeq" id="WP_182413071.1">
    <property type="nucleotide sequence ID" value="NZ_CP055153.1"/>
</dbReference>
<accession>A0A7L7LCZ3</accession>
<dbReference type="SUPFAM" id="SSF51206">
    <property type="entry name" value="cAMP-binding domain-like"/>
    <property type="match status" value="1"/>
</dbReference>
<dbReference type="Proteomes" id="UP000514509">
    <property type="component" value="Chromosome"/>
</dbReference>
<keyword evidence="2" id="KW-1185">Reference proteome</keyword>
<gene>
    <name evidence="1" type="ORF">HUW48_22515</name>
</gene>
<dbReference type="KEGG" id="add:HUW48_22515"/>
<sequence length="194" mass="22305">MTPKDLLLFNQTIQKYSEVSSSSFNILADHCQLERLGRFEHLIQERTRNDFEYFLIQGIAHRYNVTEAGELITTGFYMPQTAITPNFARTNNGVSLFAVQALTDIILIKIRVTDLDTLRNTYIDLRLFGQRVVEQQLAAILRLEMAFRSMTAKERLALLRKEYVNVENFIPHTIIASFLGVTPVSFSRLRSEIG</sequence>
<reference evidence="1 2" key="1">
    <citation type="submission" date="2020-08" db="EMBL/GenBank/DDBJ databases">
        <title>Adhaeribacter dokdonensis sp. nov., isolated from the rhizosphere of Elymus tsukushiensis, a plant native to the Dokdo Islands, Republic of Korea.</title>
        <authorList>
            <person name="Ghim S.Y."/>
        </authorList>
    </citation>
    <scope>NUCLEOTIDE SEQUENCE [LARGE SCALE GENOMIC DNA]</scope>
    <source>
        <strain evidence="1 2">KUDC8001</strain>
    </source>
</reference>
<name>A0A7L7LCZ3_9BACT</name>
<proteinExistence type="predicted"/>
<dbReference type="Gene3D" id="2.60.120.10">
    <property type="entry name" value="Jelly Rolls"/>
    <property type="match status" value="1"/>
</dbReference>